<organism evidence="1 2">
    <name type="scientific">Pedobacter caeni</name>
    <dbReference type="NCBI Taxonomy" id="288992"/>
    <lineage>
        <taxon>Bacteria</taxon>
        <taxon>Pseudomonadati</taxon>
        <taxon>Bacteroidota</taxon>
        <taxon>Sphingobacteriia</taxon>
        <taxon>Sphingobacteriales</taxon>
        <taxon>Sphingobacteriaceae</taxon>
        <taxon>Pedobacter</taxon>
    </lineage>
</organism>
<protein>
    <submittedName>
        <fullName evidence="1">Uncharacterized protein</fullName>
    </submittedName>
</protein>
<dbReference type="Proteomes" id="UP000184287">
    <property type="component" value="Unassembled WGS sequence"/>
</dbReference>
<keyword evidence="2" id="KW-1185">Reference proteome</keyword>
<accession>A0A1M5M542</accession>
<evidence type="ECO:0000313" key="2">
    <source>
        <dbReference type="Proteomes" id="UP000184287"/>
    </source>
</evidence>
<dbReference type="AlphaFoldDB" id="A0A1M5M542"/>
<dbReference type="EMBL" id="FQUQ01000007">
    <property type="protein sequence ID" value="SHG72039.1"/>
    <property type="molecule type" value="Genomic_DNA"/>
</dbReference>
<dbReference type="RefSeq" id="WP_262497442.1">
    <property type="nucleotide sequence ID" value="NZ_FQUQ01000007.1"/>
</dbReference>
<name>A0A1M5M542_9SPHI</name>
<sequence>MESSKLLIKKKIVFKPATKNATKGKVNFFDTTTTILPPTSTTQI</sequence>
<proteinExistence type="predicted"/>
<reference evidence="2" key="1">
    <citation type="submission" date="2016-11" db="EMBL/GenBank/DDBJ databases">
        <authorList>
            <person name="Varghese N."/>
            <person name="Submissions S."/>
        </authorList>
    </citation>
    <scope>NUCLEOTIDE SEQUENCE [LARGE SCALE GENOMIC DNA]</scope>
    <source>
        <strain evidence="2">DSM 16990</strain>
    </source>
</reference>
<evidence type="ECO:0000313" key="1">
    <source>
        <dbReference type="EMBL" id="SHG72039.1"/>
    </source>
</evidence>
<gene>
    <name evidence="1" type="ORF">SAMN04488522_10757</name>
</gene>